<evidence type="ECO:0000256" key="2">
    <source>
        <dbReference type="ARBA" id="ARBA00023002"/>
    </source>
</evidence>
<proteinExistence type="inferred from homology"/>
<name>A0A222WRC4_9BACL</name>
<dbReference type="PANTHER" id="PTHR10204:SF34">
    <property type="entry name" value="NAD(P)H DEHYDROGENASE [QUINONE] 1 ISOFORM 1"/>
    <property type="match status" value="1"/>
</dbReference>
<dbReference type="EMBL" id="CP020028">
    <property type="protein sequence ID" value="ASR49129.1"/>
    <property type="molecule type" value="Genomic_DNA"/>
</dbReference>
<keyword evidence="5" id="KW-1185">Reference proteome</keyword>
<accession>A0A222WRC4</accession>
<dbReference type="InterPro" id="IPR029039">
    <property type="entry name" value="Flavoprotein-like_sf"/>
</dbReference>
<dbReference type="Gene3D" id="3.40.50.360">
    <property type="match status" value="1"/>
</dbReference>
<evidence type="ECO:0000313" key="5">
    <source>
        <dbReference type="Proteomes" id="UP000214666"/>
    </source>
</evidence>
<dbReference type="InterPro" id="IPR003680">
    <property type="entry name" value="Flavodoxin_fold"/>
</dbReference>
<feature type="domain" description="Flavodoxin-like fold" evidence="3">
    <location>
        <begin position="1"/>
        <end position="176"/>
    </location>
</feature>
<comment type="similarity">
    <text evidence="1">Belongs to the NAD(P)H dehydrogenase (quinone) family.</text>
</comment>
<dbReference type="KEGG" id="pkb:B4V02_21735"/>
<dbReference type="GO" id="GO:0005829">
    <property type="term" value="C:cytosol"/>
    <property type="evidence" value="ECO:0007669"/>
    <property type="project" value="TreeGrafter"/>
</dbReference>
<dbReference type="STRING" id="172713.GCA_001705305_00864"/>
<reference evidence="4 5" key="1">
    <citation type="submission" date="2017-03" db="EMBL/GenBank/DDBJ databases">
        <title>Complete genome sequence of Paenibacillus Kribbensis producing bioflocculants.</title>
        <authorList>
            <person name="Lee H.-G."/>
            <person name="Oh H.-M."/>
        </authorList>
    </citation>
    <scope>NUCLEOTIDE SEQUENCE [LARGE SCALE GENOMIC DNA]</scope>
    <source>
        <strain evidence="4 5">AM49</strain>
    </source>
</reference>
<organism evidence="4 5">
    <name type="scientific">Paenibacillus kribbensis</name>
    <dbReference type="NCBI Taxonomy" id="172713"/>
    <lineage>
        <taxon>Bacteria</taxon>
        <taxon>Bacillati</taxon>
        <taxon>Bacillota</taxon>
        <taxon>Bacilli</taxon>
        <taxon>Bacillales</taxon>
        <taxon>Paenibacillaceae</taxon>
        <taxon>Paenibacillus</taxon>
    </lineage>
</organism>
<evidence type="ECO:0000256" key="1">
    <source>
        <dbReference type="ARBA" id="ARBA00006252"/>
    </source>
</evidence>
<keyword evidence="2" id="KW-0560">Oxidoreductase</keyword>
<dbReference type="RefSeq" id="WP_094156373.1">
    <property type="nucleotide sequence ID" value="NZ_CP020028.1"/>
</dbReference>
<protein>
    <submittedName>
        <fullName evidence="4">NAD(P)H dehydrogenase</fullName>
    </submittedName>
</protein>
<dbReference type="SUPFAM" id="SSF52218">
    <property type="entry name" value="Flavoproteins"/>
    <property type="match status" value="1"/>
</dbReference>
<sequence length="188" mass="21315">MKHLIIYAHPSQESFNHAILTTAVEGLKQKGHDVVVRDLYAIDFQAVVSSGEIIGEIGEDIVREQEYLQWAEVITFIYPIWWTGMPAIMKGYIDRVFSYGFAYKYVNGVQMGLLKGKKAIILNTQGKSHAEYASIGMDQALRLTSDKGIFEYCGLDVLYHIFFESVLQSDENTRKAWLHQIADMASKA</sequence>
<gene>
    <name evidence="4" type="ORF">B4V02_21735</name>
</gene>
<dbReference type="GO" id="GO:0003955">
    <property type="term" value="F:NAD(P)H dehydrogenase (quinone) activity"/>
    <property type="evidence" value="ECO:0007669"/>
    <property type="project" value="TreeGrafter"/>
</dbReference>
<evidence type="ECO:0000259" key="3">
    <source>
        <dbReference type="Pfam" id="PF02525"/>
    </source>
</evidence>
<dbReference type="Proteomes" id="UP000214666">
    <property type="component" value="Chromosome"/>
</dbReference>
<dbReference type="Pfam" id="PF02525">
    <property type="entry name" value="Flavodoxin_2"/>
    <property type="match status" value="1"/>
</dbReference>
<dbReference type="OrthoDB" id="9798454at2"/>
<evidence type="ECO:0000313" key="4">
    <source>
        <dbReference type="EMBL" id="ASR49129.1"/>
    </source>
</evidence>
<dbReference type="InterPro" id="IPR051545">
    <property type="entry name" value="NAD(P)H_dehydrogenase_qn"/>
</dbReference>
<dbReference type="PANTHER" id="PTHR10204">
    <property type="entry name" value="NAD P H OXIDOREDUCTASE-RELATED"/>
    <property type="match status" value="1"/>
</dbReference>
<dbReference type="AlphaFoldDB" id="A0A222WRC4"/>